<comment type="caution">
    <text evidence="2">The sequence shown here is derived from an EMBL/GenBank/DDBJ whole genome shotgun (WGS) entry which is preliminary data.</text>
</comment>
<dbReference type="PROSITE" id="PS51645">
    <property type="entry name" value="PHR_CRY_ALPHA_BETA"/>
    <property type="match status" value="1"/>
</dbReference>
<accession>A0A699ZAY1</accession>
<evidence type="ECO:0000313" key="3">
    <source>
        <dbReference type="Proteomes" id="UP000485058"/>
    </source>
</evidence>
<dbReference type="InterPro" id="IPR036155">
    <property type="entry name" value="Crypto/Photolyase_N_sf"/>
</dbReference>
<organism evidence="2 3">
    <name type="scientific">Haematococcus lacustris</name>
    <name type="common">Green alga</name>
    <name type="synonym">Haematococcus pluvialis</name>
    <dbReference type="NCBI Taxonomy" id="44745"/>
    <lineage>
        <taxon>Eukaryota</taxon>
        <taxon>Viridiplantae</taxon>
        <taxon>Chlorophyta</taxon>
        <taxon>core chlorophytes</taxon>
        <taxon>Chlorophyceae</taxon>
        <taxon>CS clade</taxon>
        <taxon>Chlamydomonadales</taxon>
        <taxon>Haematococcaceae</taxon>
        <taxon>Haematococcus</taxon>
    </lineage>
</organism>
<dbReference type="AlphaFoldDB" id="A0A699ZAY1"/>
<dbReference type="EMBL" id="BLLF01001367">
    <property type="protein sequence ID" value="GFH18845.1"/>
    <property type="molecule type" value="Genomic_DNA"/>
</dbReference>
<dbReference type="GO" id="GO:0016829">
    <property type="term" value="F:lyase activity"/>
    <property type="evidence" value="ECO:0007669"/>
    <property type="project" value="UniProtKB-KW"/>
</dbReference>
<feature type="non-terminal residue" evidence="2">
    <location>
        <position position="1"/>
    </location>
</feature>
<name>A0A699ZAY1_HAELA</name>
<evidence type="ECO:0000313" key="2">
    <source>
        <dbReference type="EMBL" id="GFH18845.1"/>
    </source>
</evidence>
<protein>
    <submittedName>
        <fullName evidence="2">Photolyase/cryptochrome alpha/beta domain-containing protein</fullName>
    </submittedName>
</protein>
<proteinExistence type="predicted"/>
<gene>
    <name evidence="2" type="ORF">HaLaN_15711</name>
</gene>
<dbReference type="SUPFAM" id="SSF52425">
    <property type="entry name" value="Cryptochrome/photolyase, N-terminal domain"/>
    <property type="match status" value="1"/>
</dbReference>
<keyword evidence="2" id="KW-0456">Lyase</keyword>
<dbReference type="InterPro" id="IPR006050">
    <property type="entry name" value="DNA_photolyase_N"/>
</dbReference>
<feature type="non-terminal residue" evidence="2">
    <location>
        <position position="116"/>
    </location>
</feature>
<dbReference type="Pfam" id="PF00875">
    <property type="entry name" value="DNA_photolyase"/>
    <property type="match status" value="1"/>
</dbReference>
<keyword evidence="3" id="KW-1185">Reference proteome</keyword>
<dbReference type="InterPro" id="IPR014729">
    <property type="entry name" value="Rossmann-like_a/b/a_fold"/>
</dbReference>
<sequence>VTARYGPGAQVITRPRPHLQAVQQVAAAVGARIIIFNRRYEPHSARCDQAVEVALAAQGCQVITFNASLLREPHEVKMDQTVWAGHFGTLTPFLKAWEKLGPIPAPVKPPNHLPVA</sequence>
<dbReference type="Proteomes" id="UP000485058">
    <property type="component" value="Unassembled WGS sequence"/>
</dbReference>
<feature type="domain" description="Photolyase/cryptochrome alpha/beta" evidence="1">
    <location>
        <begin position="1"/>
        <end position="70"/>
    </location>
</feature>
<dbReference type="Gene3D" id="3.40.50.620">
    <property type="entry name" value="HUPs"/>
    <property type="match status" value="1"/>
</dbReference>
<reference evidence="2 3" key="1">
    <citation type="submission" date="2020-02" db="EMBL/GenBank/DDBJ databases">
        <title>Draft genome sequence of Haematococcus lacustris strain NIES-144.</title>
        <authorList>
            <person name="Morimoto D."/>
            <person name="Nakagawa S."/>
            <person name="Yoshida T."/>
            <person name="Sawayama S."/>
        </authorList>
    </citation>
    <scope>NUCLEOTIDE SEQUENCE [LARGE SCALE GENOMIC DNA]</scope>
    <source>
        <strain evidence="2 3">NIES-144</strain>
    </source>
</reference>
<evidence type="ECO:0000259" key="1">
    <source>
        <dbReference type="PROSITE" id="PS51645"/>
    </source>
</evidence>